<feature type="region of interest" description="Disordered" evidence="1">
    <location>
        <begin position="102"/>
        <end position="144"/>
    </location>
</feature>
<protein>
    <submittedName>
        <fullName evidence="2">Uncharacterized protein</fullName>
    </submittedName>
</protein>
<dbReference type="AlphaFoldDB" id="A0AAD2HBU8"/>
<proteinExistence type="predicted"/>
<feature type="region of interest" description="Disordered" evidence="1">
    <location>
        <begin position="55"/>
        <end position="86"/>
    </location>
</feature>
<feature type="compositionally biased region" description="Acidic residues" evidence="1">
    <location>
        <begin position="65"/>
        <end position="77"/>
    </location>
</feature>
<gene>
    <name evidence="2" type="ORF">MYCIT1_LOCUS17294</name>
</gene>
<dbReference type="Proteomes" id="UP001295794">
    <property type="component" value="Unassembled WGS sequence"/>
</dbReference>
<sequence>MLSTAVHNTDMIKKDTPWFFRMKSLVGEHPNKNPTGLGNNKTEIDLSVLITDGDDTSSVGGGVLDVDDSSNSDDIEFPADPSAPIPPALKQKLEAIQDDANNSAEVKVKDQSSEVPSKKKKPKDAPMVKPKTEMNGGSVKAEKTKDQFAAVAEAEEETTRMAVEAKKQCNEARKEMFITHLDAKTCAQNNKLKAKLQLEQLWIEHKICLAQLDFPPWLQQNTVGGMPIGHAHITQPVARVDQDLAASSSNIQWPQPHFSPSFLSPTSSLFGLGLDASAFNGMDLDSLPSHFLKGSGTVAGNNSDMNGWEKDVIAHHEEHS</sequence>
<name>A0AAD2HBU8_9AGAR</name>
<keyword evidence="3" id="KW-1185">Reference proteome</keyword>
<organism evidence="2 3">
    <name type="scientific">Mycena citricolor</name>
    <dbReference type="NCBI Taxonomy" id="2018698"/>
    <lineage>
        <taxon>Eukaryota</taxon>
        <taxon>Fungi</taxon>
        <taxon>Dikarya</taxon>
        <taxon>Basidiomycota</taxon>
        <taxon>Agaricomycotina</taxon>
        <taxon>Agaricomycetes</taxon>
        <taxon>Agaricomycetidae</taxon>
        <taxon>Agaricales</taxon>
        <taxon>Marasmiineae</taxon>
        <taxon>Mycenaceae</taxon>
        <taxon>Mycena</taxon>
    </lineage>
</organism>
<feature type="compositionally biased region" description="Basic and acidic residues" evidence="1">
    <location>
        <begin position="123"/>
        <end position="132"/>
    </location>
</feature>
<evidence type="ECO:0000313" key="3">
    <source>
        <dbReference type="Proteomes" id="UP001295794"/>
    </source>
</evidence>
<comment type="caution">
    <text evidence="2">The sequence shown here is derived from an EMBL/GenBank/DDBJ whole genome shotgun (WGS) entry which is preliminary data.</text>
</comment>
<evidence type="ECO:0000313" key="2">
    <source>
        <dbReference type="EMBL" id="CAK5271895.1"/>
    </source>
</evidence>
<reference evidence="2" key="1">
    <citation type="submission" date="2023-11" db="EMBL/GenBank/DDBJ databases">
        <authorList>
            <person name="De Vega J J."/>
            <person name="De Vega J J."/>
        </authorList>
    </citation>
    <scope>NUCLEOTIDE SEQUENCE</scope>
</reference>
<accession>A0AAD2HBU8</accession>
<dbReference type="EMBL" id="CAVNYO010000179">
    <property type="protein sequence ID" value="CAK5271895.1"/>
    <property type="molecule type" value="Genomic_DNA"/>
</dbReference>
<evidence type="ECO:0000256" key="1">
    <source>
        <dbReference type="SAM" id="MobiDB-lite"/>
    </source>
</evidence>